<organism evidence="1 2">
    <name type="scientific">Penicillium chrysogenum</name>
    <name type="common">Penicillium notatum</name>
    <dbReference type="NCBI Taxonomy" id="5076"/>
    <lineage>
        <taxon>Eukaryota</taxon>
        <taxon>Fungi</taxon>
        <taxon>Dikarya</taxon>
        <taxon>Ascomycota</taxon>
        <taxon>Pezizomycotina</taxon>
        <taxon>Eurotiomycetes</taxon>
        <taxon>Eurotiomycetidae</taxon>
        <taxon>Eurotiales</taxon>
        <taxon>Aspergillaceae</taxon>
        <taxon>Penicillium</taxon>
        <taxon>Penicillium chrysogenum species complex</taxon>
    </lineage>
</organism>
<protein>
    <submittedName>
        <fullName evidence="1">Uncharacterized protein</fullName>
    </submittedName>
</protein>
<accession>A0ABQ8WDQ5</accession>
<sequence>MGKFNVSNVIVGSDLEKPLYLHGRTFMQGKREFSLSQTTVHDCSIDLHNAGTISPSQFGCYAANNSGGVPGDGMFKAAPRLISASLRSDGVEDDWPFHSASSSWSKPMYSCAMAIEATIMSVTFSYNATDEITGLSVLNITGKVYQSEADHPVWGV</sequence>
<evidence type="ECO:0000313" key="1">
    <source>
        <dbReference type="EMBL" id="KAJ5264535.1"/>
    </source>
</evidence>
<keyword evidence="2" id="KW-1185">Reference proteome</keyword>
<comment type="caution">
    <text evidence="1">The sequence shown here is derived from an EMBL/GenBank/DDBJ whole genome shotgun (WGS) entry which is preliminary data.</text>
</comment>
<name>A0ABQ8WDQ5_PENCH</name>
<evidence type="ECO:0000313" key="2">
    <source>
        <dbReference type="Proteomes" id="UP001220256"/>
    </source>
</evidence>
<proteinExistence type="predicted"/>
<reference evidence="1 2" key="1">
    <citation type="journal article" date="2023" name="IMA Fungus">
        <title>Comparative genomic study of the Penicillium genus elucidates a diverse pangenome and 15 lateral gene transfer events.</title>
        <authorList>
            <person name="Petersen C."/>
            <person name="Sorensen T."/>
            <person name="Nielsen M.R."/>
            <person name="Sondergaard T.E."/>
            <person name="Sorensen J.L."/>
            <person name="Fitzpatrick D.A."/>
            <person name="Frisvad J.C."/>
            <person name="Nielsen K.L."/>
        </authorList>
    </citation>
    <scope>NUCLEOTIDE SEQUENCE [LARGE SCALE GENOMIC DNA]</scope>
    <source>
        <strain evidence="1 2">IBT 3361</strain>
    </source>
</reference>
<gene>
    <name evidence="1" type="ORF">N7505_007328</name>
</gene>
<dbReference type="Proteomes" id="UP001220256">
    <property type="component" value="Unassembled WGS sequence"/>
</dbReference>
<dbReference type="EMBL" id="JAPVEB010000004">
    <property type="protein sequence ID" value="KAJ5264535.1"/>
    <property type="molecule type" value="Genomic_DNA"/>
</dbReference>